<name>A0A2J0LQ19_9BACT</name>
<comment type="caution">
    <text evidence="9">The sequence shown here is derived from an EMBL/GenBank/DDBJ whole genome shotgun (WGS) entry which is preliminary data.</text>
</comment>
<feature type="domain" description="DNA polymerase III delta subunit C-terminal" evidence="8">
    <location>
        <begin position="247"/>
        <end position="320"/>
    </location>
</feature>
<keyword evidence="4" id="KW-0548">Nucleotidyltransferase</keyword>
<dbReference type="InterPro" id="IPR050238">
    <property type="entry name" value="DNA_Rep/Repair_Clamp_Loader"/>
</dbReference>
<dbReference type="GO" id="GO:0009360">
    <property type="term" value="C:DNA polymerase III complex"/>
    <property type="evidence" value="ECO:0007669"/>
    <property type="project" value="InterPro"/>
</dbReference>
<sequence length="331" mass="36750">MSFKQILGHKDTINILQNTLLKNRLAHAYLFQGPEGVGKLFSAINFAKAINCLNMGKDSVDCCDGCESCKKINSSSHIDINIIKPLKGKSGVSIEQIRQMQSQVSLRPYEARQKVFLIPDAELVNNQAQSALLKTLEEPAAGSIIILTTSSPESLLGTIISRCQVVKFYHLSPGVNSDILSRRFGIEADSARFLSHIASTGMVDISTHADIDVMNEKNRIIDAFMGFLDRPQKELFFLKSSSDEVLWCLSILLWWYRDMLILKETLSPDMIVNKDRLRDLELCASGYNSAHIGQIINSITGASQLIAETNVNIKLALTVMAADILREARYA</sequence>
<evidence type="ECO:0000256" key="2">
    <source>
        <dbReference type="ARBA" id="ARBA00014363"/>
    </source>
</evidence>
<dbReference type="PANTHER" id="PTHR11669:SF8">
    <property type="entry name" value="DNA POLYMERASE III SUBUNIT DELTA"/>
    <property type="match status" value="1"/>
</dbReference>
<proteinExistence type="predicted"/>
<keyword evidence="5" id="KW-0235">DNA replication</keyword>
<evidence type="ECO:0000256" key="1">
    <source>
        <dbReference type="ARBA" id="ARBA00012417"/>
    </source>
</evidence>
<gene>
    <name evidence="9" type="ORF">COW11_05995</name>
</gene>
<dbReference type="Pfam" id="PF13177">
    <property type="entry name" value="DNA_pol3_delta2"/>
    <property type="match status" value="1"/>
</dbReference>
<dbReference type="SUPFAM" id="SSF52540">
    <property type="entry name" value="P-loop containing nucleoside triphosphate hydrolases"/>
    <property type="match status" value="1"/>
</dbReference>
<accession>A0A2J0LQ19</accession>
<comment type="catalytic activity">
    <reaction evidence="7">
        <text>DNA(n) + a 2'-deoxyribonucleoside 5'-triphosphate = DNA(n+1) + diphosphate</text>
        <dbReference type="Rhea" id="RHEA:22508"/>
        <dbReference type="Rhea" id="RHEA-COMP:17339"/>
        <dbReference type="Rhea" id="RHEA-COMP:17340"/>
        <dbReference type="ChEBI" id="CHEBI:33019"/>
        <dbReference type="ChEBI" id="CHEBI:61560"/>
        <dbReference type="ChEBI" id="CHEBI:173112"/>
        <dbReference type="EC" id="2.7.7.7"/>
    </reaction>
</comment>
<dbReference type="AlphaFoldDB" id="A0A2J0LQ19"/>
<evidence type="ECO:0000256" key="7">
    <source>
        <dbReference type="ARBA" id="ARBA00049244"/>
    </source>
</evidence>
<evidence type="ECO:0000256" key="4">
    <source>
        <dbReference type="ARBA" id="ARBA00022695"/>
    </source>
</evidence>
<evidence type="ECO:0000256" key="5">
    <source>
        <dbReference type="ARBA" id="ARBA00022705"/>
    </source>
</evidence>
<dbReference type="EC" id="2.7.7.7" evidence="1"/>
<dbReference type="PANTHER" id="PTHR11669">
    <property type="entry name" value="REPLICATION FACTOR C / DNA POLYMERASE III GAMMA-TAU SUBUNIT"/>
    <property type="match status" value="1"/>
</dbReference>
<evidence type="ECO:0000313" key="9">
    <source>
        <dbReference type="EMBL" id="PIW65927.1"/>
    </source>
</evidence>
<reference evidence="9 10" key="1">
    <citation type="submission" date="2017-09" db="EMBL/GenBank/DDBJ databases">
        <title>Depth-based differentiation of microbial function through sediment-hosted aquifers and enrichment of novel symbionts in the deep terrestrial subsurface.</title>
        <authorList>
            <person name="Probst A.J."/>
            <person name="Ladd B."/>
            <person name="Jarett J.K."/>
            <person name="Geller-Mcgrath D.E."/>
            <person name="Sieber C.M."/>
            <person name="Emerson J.B."/>
            <person name="Anantharaman K."/>
            <person name="Thomas B.C."/>
            <person name="Malmstrom R."/>
            <person name="Stieglmeier M."/>
            <person name="Klingl A."/>
            <person name="Woyke T."/>
            <person name="Ryan C.M."/>
            <person name="Banfield J.F."/>
        </authorList>
    </citation>
    <scope>NUCLEOTIDE SEQUENCE [LARGE SCALE GENOMIC DNA]</scope>
    <source>
        <strain evidence="9">CG12_big_fil_rev_8_21_14_0_65_43_15</strain>
    </source>
</reference>
<dbReference type="InterPro" id="IPR015199">
    <property type="entry name" value="DNA_pol_III_delta_C"/>
</dbReference>
<evidence type="ECO:0000313" key="10">
    <source>
        <dbReference type="Proteomes" id="UP000231267"/>
    </source>
</evidence>
<evidence type="ECO:0000259" key="8">
    <source>
        <dbReference type="Pfam" id="PF09115"/>
    </source>
</evidence>
<dbReference type="Pfam" id="PF09115">
    <property type="entry name" value="DNApol3-delta_C"/>
    <property type="match status" value="1"/>
</dbReference>
<dbReference type="GO" id="GO:0003887">
    <property type="term" value="F:DNA-directed DNA polymerase activity"/>
    <property type="evidence" value="ECO:0007669"/>
    <property type="project" value="UniProtKB-KW"/>
</dbReference>
<dbReference type="InterPro" id="IPR027417">
    <property type="entry name" value="P-loop_NTPase"/>
</dbReference>
<evidence type="ECO:0000256" key="3">
    <source>
        <dbReference type="ARBA" id="ARBA00022679"/>
    </source>
</evidence>
<dbReference type="GO" id="GO:0003677">
    <property type="term" value="F:DNA binding"/>
    <property type="evidence" value="ECO:0007669"/>
    <property type="project" value="InterPro"/>
</dbReference>
<dbReference type="GO" id="GO:0006261">
    <property type="term" value="P:DNA-templated DNA replication"/>
    <property type="evidence" value="ECO:0007669"/>
    <property type="project" value="TreeGrafter"/>
</dbReference>
<dbReference type="Proteomes" id="UP000231267">
    <property type="component" value="Unassembled WGS sequence"/>
</dbReference>
<keyword evidence="3" id="KW-0808">Transferase</keyword>
<dbReference type="Gene3D" id="3.40.50.300">
    <property type="entry name" value="P-loop containing nucleotide triphosphate hydrolases"/>
    <property type="match status" value="1"/>
</dbReference>
<keyword evidence="6" id="KW-0239">DNA-directed DNA polymerase</keyword>
<evidence type="ECO:0000256" key="6">
    <source>
        <dbReference type="ARBA" id="ARBA00022932"/>
    </source>
</evidence>
<organism evidence="9 10">
    <name type="scientific">Candidatus Taenaricola geysiri</name>
    <dbReference type="NCBI Taxonomy" id="1974752"/>
    <lineage>
        <taxon>Bacteria</taxon>
        <taxon>Pseudomonadati</taxon>
        <taxon>Candidatus Omnitrophota</taxon>
        <taxon>Candidatus Taenaricola</taxon>
    </lineage>
</organism>
<protein>
    <recommendedName>
        <fullName evidence="2">DNA polymerase III subunit delta'</fullName>
        <ecNumber evidence="1">2.7.7.7</ecNumber>
    </recommendedName>
</protein>
<dbReference type="EMBL" id="PFGP01000134">
    <property type="protein sequence ID" value="PIW65927.1"/>
    <property type="molecule type" value="Genomic_DNA"/>
</dbReference>